<dbReference type="OrthoDB" id="5244108at2"/>
<dbReference type="GO" id="GO:0004602">
    <property type="term" value="F:glutathione peroxidase activity"/>
    <property type="evidence" value="ECO:0007669"/>
    <property type="project" value="TreeGrafter"/>
</dbReference>
<evidence type="ECO:0000259" key="3">
    <source>
        <dbReference type="Pfam" id="PF01323"/>
    </source>
</evidence>
<dbReference type="InterPro" id="IPR044087">
    <property type="entry name" value="NahD-like"/>
</dbReference>
<evidence type="ECO:0000256" key="2">
    <source>
        <dbReference type="PIRSR" id="PIRSR006386-1"/>
    </source>
</evidence>
<dbReference type="AlphaFoldDB" id="A0A0P7I4V4"/>
<proteinExistence type="inferred from homology"/>
<name>A0A0P7I4V4_9RHOB</name>
<keyword evidence="1 4" id="KW-0413">Isomerase</keyword>
<dbReference type="Proteomes" id="UP000050471">
    <property type="component" value="Unassembled WGS sequence"/>
</dbReference>
<dbReference type="PANTHER" id="PTHR42943:SF2">
    <property type="entry name" value="GLUTATHIONE S-TRANSFERASE KAPPA 1"/>
    <property type="match status" value="1"/>
</dbReference>
<comment type="catalytic activity">
    <reaction evidence="1">
        <text>2-hydroxychromene-2-carboxylate = (3E)-4-(2-hydroxyphenyl)-2-oxobut-3-enoate</text>
        <dbReference type="Rhea" id="RHEA:27401"/>
        <dbReference type="ChEBI" id="CHEBI:59350"/>
        <dbReference type="ChEBI" id="CHEBI:59353"/>
        <dbReference type="EC" id="5.99.1.4"/>
    </reaction>
</comment>
<dbReference type="STRING" id="154981.AKJ29_16960"/>
<accession>A0A0P7I4V4</accession>
<dbReference type="Gene3D" id="3.40.30.10">
    <property type="entry name" value="Glutaredoxin"/>
    <property type="match status" value="1"/>
</dbReference>
<dbReference type="PIRSF" id="PIRSF006386">
    <property type="entry name" value="HCCAis_GSTk"/>
    <property type="match status" value="1"/>
</dbReference>
<dbReference type="EC" id="5.99.1.4" evidence="1"/>
<comment type="caution">
    <text evidence="4">The sequence shown here is derived from an EMBL/GenBank/DDBJ whole genome shotgun (WGS) entry which is preliminary data.</text>
</comment>
<comment type="similarity">
    <text evidence="1">Belongs to the GST superfamily. NadH family.</text>
</comment>
<dbReference type="InterPro" id="IPR001853">
    <property type="entry name" value="DSBA-like_thioredoxin_dom"/>
</dbReference>
<dbReference type="GO" id="GO:0004364">
    <property type="term" value="F:glutathione transferase activity"/>
    <property type="evidence" value="ECO:0007669"/>
    <property type="project" value="TreeGrafter"/>
</dbReference>
<keyword evidence="5" id="KW-1185">Reference proteome</keyword>
<dbReference type="RefSeq" id="WP_055188446.1">
    <property type="nucleotide sequence ID" value="NZ_FPBS01000001.1"/>
</dbReference>
<dbReference type="SUPFAM" id="SSF52833">
    <property type="entry name" value="Thioredoxin-like"/>
    <property type="match status" value="1"/>
</dbReference>
<protein>
    <recommendedName>
        <fullName evidence="1">2-hydroxychromene-2-carboxylate isomerase</fullName>
        <ecNumber evidence="1">5.99.1.4</ecNumber>
    </recommendedName>
</protein>
<sequence>MAHIDYYFTVLSPWAYLAGARLEEIAARHGAGITYKPMDIMAVFERMGGQKPADRHPSRMEYRMQELKRWSAELGMEMNHTPAFWPTNPAPASYAIIAAAKAGGGDVGALVQAILRATWAEEKDIAQDEVIGDALETHGFSRMLTMTGMLDGAETYASNTEDAVKAGVFGSPFYVTDDDARFWGQDRLVQLDAHLAARS</sequence>
<dbReference type="CDD" id="cd03022">
    <property type="entry name" value="DsbA_HCCA_Iso"/>
    <property type="match status" value="1"/>
</dbReference>
<organism evidence="4 5">
    <name type="scientific">Aliiroseovarius crassostreae</name>
    <dbReference type="NCBI Taxonomy" id="154981"/>
    <lineage>
        <taxon>Bacteria</taxon>
        <taxon>Pseudomonadati</taxon>
        <taxon>Pseudomonadota</taxon>
        <taxon>Alphaproteobacteria</taxon>
        <taxon>Rhodobacterales</taxon>
        <taxon>Paracoccaceae</taxon>
        <taxon>Aliiroseovarius</taxon>
    </lineage>
</organism>
<evidence type="ECO:0000313" key="5">
    <source>
        <dbReference type="Proteomes" id="UP000050471"/>
    </source>
</evidence>
<evidence type="ECO:0000313" key="4">
    <source>
        <dbReference type="EMBL" id="KPN64318.1"/>
    </source>
</evidence>
<dbReference type="InterPro" id="IPR036249">
    <property type="entry name" value="Thioredoxin-like_sf"/>
</dbReference>
<dbReference type="Pfam" id="PF01323">
    <property type="entry name" value="DSBA"/>
    <property type="match status" value="1"/>
</dbReference>
<dbReference type="PANTHER" id="PTHR42943">
    <property type="entry name" value="GLUTATHIONE S-TRANSFERASE KAPPA"/>
    <property type="match status" value="1"/>
</dbReference>
<reference evidence="4 5" key="1">
    <citation type="submission" date="2015-09" db="EMBL/GenBank/DDBJ databases">
        <title>Draft genome sequence of Aliiroseovarius crassostreae CV919-312TSm, the causative agent of Roseovarius Oyster Disease (formerly Juvenile Oyster Disease).</title>
        <authorList>
            <person name="Kessner L."/>
            <person name="Spinard E."/>
            <person name="Nelson D."/>
        </authorList>
    </citation>
    <scope>NUCLEOTIDE SEQUENCE [LARGE SCALE GENOMIC DNA]</scope>
    <source>
        <strain evidence="4 5">CV919-312</strain>
    </source>
</reference>
<dbReference type="InterPro" id="IPR014440">
    <property type="entry name" value="HCCAis_GSTk"/>
</dbReference>
<dbReference type="GO" id="GO:1901170">
    <property type="term" value="P:naphthalene catabolic process"/>
    <property type="evidence" value="ECO:0007669"/>
    <property type="project" value="InterPro"/>
</dbReference>
<evidence type="ECO:0000256" key="1">
    <source>
        <dbReference type="PIRNR" id="PIRNR006386"/>
    </source>
</evidence>
<dbReference type="GO" id="GO:0006749">
    <property type="term" value="P:glutathione metabolic process"/>
    <property type="evidence" value="ECO:0007669"/>
    <property type="project" value="TreeGrafter"/>
</dbReference>
<feature type="domain" description="DSBA-like thioredoxin" evidence="3">
    <location>
        <begin position="4"/>
        <end position="195"/>
    </location>
</feature>
<dbReference type="GO" id="GO:0018845">
    <property type="term" value="F:2-hydroxychromene-2-carboxylate isomerase activity"/>
    <property type="evidence" value="ECO:0007669"/>
    <property type="project" value="UniProtKB-UniRule"/>
</dbReference>
<feature type="active site" description="Nucleophile" evidence="2">
    <location>
        <position position="12"/>
    </location>
</feature>
<dbReference type="InterPro" id="IPR051924">
    <property type="entry name" value="GST_Kappa/NadH"/>
</dbReference>
<dbReference type="EMBL" id="LKBA01000004">
    <property type="protein sequence ID" value="KPN64318.1"/>
    <property type="molecule type" value="Genomic_DNA"/>
</dbReference>
<gene>
    <name evidence="4" type="ORF">AKJ29_16960</name>
</gene>